<evidence type="ECO:0000313" key="2">
    <source>
        <dbReference type="EMBL" id="SUZ54019.1"/>
    </source>
</evidence>
<sequence>MNSLDWRLRLGGGLIMLGGGVFVGLYANDLRTIGQDFNHYGILALLCIWGGCDWVLKSLAQQTKN</sequence>
<dbReference type="AlphaFoldDB" id="A0A381NI02"/>
<organism evidence="2">
    <name type="scientific">marine metagenome</name>
    <dbReference type="NCBI Taxonomy" id="408172"/>
    <lineage>
        <taxon>unclassified sequences</taxon>
        <taxon>metagenomes</taxon>
        <taxon>ecological metagenomes</taxon>
    </lineage>
</organism>
<proteinExistence type="predicted"/>
<evidence type="ECO:0000256" key="1">
    <source>
        <dbReference type="SAM" id="Phobius"/>
    </source>
</evidence>
<keyword evidence="1" id="KW-0812">Transmembrane</keyword>
<keyword evidence="1" id="KW-0472">Membrane</keyword>
<name>A0A381NI02_9ZZZZ</name>
<reference evidence="2" key="1">
    <citation type="submission" date="2018-05" db="EMBL/GenBank/DDBJ databases">
        <authorList>
            <person name="Lanie J.A."/>
            <person name="Ng W.-L."/>
            <person name="Kazmierczak K.M."/>
            <person name="Andrzejewski T.M."/>
            <person name="Davidsen T.M."/>
            <person name="Wayne K.J."/>
            <person name="Tettelin H."/>
            <person name="Glass J.I."/>
            <person name="Rusch D."/>
            <person name="Podicherti R."/>
            <person name="Tsui H.-C.T."/>
            <person name="Winkler M.E."/>
        </authorList>
    </citation>
    <scope>NUCLEOTIDE SEQUENCE</scope>
</reference>
<gene>
    <name evidence="2" type="ORF">METZ01_LOCUS6873</name>
</gene>
<accession>A0A381NI02</accession>
<keyword evidence="1" id="KW-1133">Transmembrane helix</keyword>
<feature type="transmembrane region" description="Helical" evidence="1">
    <location>
        <begin position="7"/>
        <end position="27"/>
    </location>
</feature>
<dbReference type="EMBL" id="UINC01000363">
    <property type="protein sequence ID" value="SUZ54019.1"/>
    <property type="molecule type" value="Genomic_DNA"/>
</dbReference>
<protein>
    <submittedName>
        <fullName evidence="2">Uncharacterized protein</fullName>
    </submittedName>
</protein>